<dbReference type="EMBL" id="JAHQIW010000176">
    <property type="protein sequence ID" value="KAJ1346463.1"/>
    <property type="molecule type" value="Genomic_DNA"/>
</dbReference>
<sequence>MRGAEAGRQALPRYVLEIQSRMNILLLPFLALCAGANLFHNVKSRSERSPSQDIFEEKLEQGYELLKGEPNADDTRNLLHQLHQMEPEIKQELNLSPEREAELRDEMKNYVGVERDHLRSSSETIEEINANTNVDGALFQGDILLTRGPGCFSYIGRIGGEQGLSLGDRCDMVGIATHEAGHALGFFHTQSRHDRDDFITLYTQNFRTNALVALQQIARMVVSLIRGIALNVSAQADMEEISAVKELEG</sequence>
<evidence type="ECO:0000313" key="11">
    <source>
        <dbReference type="Proteomes" id="UP001196413"/>
    </source>
</evidence>
<feature type="binding site" evidence="7">
    <location>
        <position position="178"/>
    </location>
    <ligand>
        <name>Zn(2+)</name>
        <dbReference type="ChEBI" id="CHEBI:29105"/>
        <note>catalytic</note>
    </ligand>
</feature>
<dbReference type="Pfam" id="PF01400">
    <property type="entry name" value="Astacin"/>
    <property type="match status" value="1"/>
</dbReference>
<evidence type="ECO:0000256" key="5">
    <source>
        <dbReference type="ARBA" id="ARBA00023049"/>
    </source>
</evidence>
<keyword evidence="4 7" id="KW-0862">Zinc</keyword>
<dbReference type="SMART" id="SM00235">
    <property type="entry name" value="ZnMc"/>
    <property type="match status" value="1"/>
</dbReference>
<dbReference type="InterPro" id="IPR006026">
    <property type="entry name" value="Peptidase_Metallo"/>
</dbReference>
<dbReference type="PRINTS" id="PR00480">
    <property type="entry name" value="ASTACIN"/>
</dbReference>
<evidence type="ECO:0000256" key="7">
    <source>
        <dbReference type="PROSITE-ProRule" id="PRU01211"/>
    </source>
</evidence>
<evidence type="ECO:0000256" key="6">
    <source>
        <dbReference type="ARBA" id="ARBA00023157"/>
    </source>
</evidence>
<dbReference type="InterPro" id="IPR001506">
    <property type="entry name" value="Peptidase_M12A"/>
</dbReference>
<keyword evidence="3 7" id="KW-0378">Hydrolase</keyword>
<evidence type="ECO:0000256" key="4">
    <source>
        <dbReference type="ARBA" id="ARBA00022833"/>
    </source>
</evidence>
<feature type="active site" evidence="7">
    <location>
        <position position="179"/>
    </location>
</feature>
<accession>A0AAD5LWQ9</accession>
<protein>
    <recommendedName>
        <fullName evidence="8">Metalloendopeptidase</fullName>
        <ecNumber evidence="8">3.4.24.-</ecNumber>
    </recommendedName>
</protein>
<dbReference type="GO" id="GO:0004222">
    <property type="term" value="F:metalloendopeptidase activity"/>
    <property type="evidence" value="ECO:0007669"/>
    <property type="project" value="UniProtKB-UniRule"/>
</dbReference>
<feature type="binding site" evidence="7">
    <location>
        <position position="182"/>
    </location>
    <ligand>
        <name>Zn(2+)</name>
        <dbReference type="ChEBI" id="CHEBI:29105"/>
        <note>catalytic</note>
    </ligand>
</feature>
<evidence type="ECO:0000256" key="8">
    <source>
        <dbReference type="RuleBase" id="RU361183"/>
    </source>
</evidence>
<keyword evidence="5 7" id="KW-0482">Metalloprotease</keyword>
<keyword evidence="11" id="KW-1185">Reference proteome</keyword>
<dbReference type="Gene3D" id="3.40.390.10">
    <property type="entry name" value="Collagenase (Catalytic Domain)"/>
    <property type="match status" value="1"/>
</dbReference>
<evidence type="ECO:0000256" key="3">
    <source>
        <dbReference type="ARBA" id="ARBA00022801"/>
    </source>
</evidence>
<dbReference type="EC" id="3.4.24.-" evidence="8"/>
<comment type="cofactor">
    <cofactor evidence="7 8">
        <name>Zn(2+)</name>
        <dbReference type="ChEBI" id="CHEBI:29105"/>
    </cofactor>
    <text evidence="7 8">Binds 1 zinc ion per subunit.</text>
</comment>
<proteinExistence type="predicted"/>
<dbReference type="InterPro" id="IPR024079">
    <property type="entry name" value="MetalloPept_cat_dom_sf"/>
</dbReference>
<feature type="domain" description="Peptidase M12A" evidence="9">
    <location>
        <begin position="143"/>
        <end position="249"/>
    </location>
</feature>
<dbReference type="Proteomes" id="UP001196413">
    <property type="component" value="Unassembled WGS sequence"/>
</dbReference>
<evidence type="ECO:0000259" key="9">
    <source>
        <dbReference type="PROSITE" id="PS51864"/>
    </source>
</evidence>
<evidence type="ECO:0000256" key="1">
    <source>
        <dbReference type="ARBA" id="ARBA00022670"/>
    </source>
</evidence>
<dbReference type="AlphaFoldDB" id="A0AAD5LWQ9"/>
<reference evidence="10" key="1">
    <citation type="submission" date="2021-06" db="EMBL/GenBank/DDBJ databases">
        <title>Parelaphostrongylus tenuis whole genome reference sequence.</title>
        <authorList>
            <person name="Garwood T.J."/>
            <person name="Larsen P.A."/>
            <person name="Fountain-Jones N.M."/>
            <person name="Garbe J.R."/>
            <person name="Macchietto M.G."/>
            <person name="Kania S.A."/>
            <person name="Gerhold R.W."/>
            <person name="Richards J.E."/>
            <person name="Wolf T.M."/>
        </authorList>
    </citation>
    <scope>NUCLEOTIDE SEQUENCE</scope>
    <source>
        <strain evidence="10">MNPRO001-30</strain>
        <tissue evidence="10">Meninges</tissue>
    </source>
</reference>
<dbReference type="PANTHER" id="PTHR10127">
    <property type="entry name" value="DISCOIDIN, CUB, EGF, LAMININ , AND ZINC METALLOPROTEASE DOMAIN CONTAINING"/>
    <property type="match status" value="1"/>
</dbReference>
<comment type="caution">
    <text evidence="7">Lacks conserved residue(s) required for the propagation of feature annotation.</text>
</comment>
<dbReference type="PANTHER" id="PTHR10127:SF780">
    <property type="entry name" value="METALLOENDOPEPTIDASE"/>
    <property type="match status" value="1"/>
</dbReference>
<comment type="caution">
    <text evidence="10">The sequence shown here is derived from an EMBL/GenBank/DDBJ whole genome shotgun (WGS) entry which is preliminary data.</text>
</comment>
<organism evidence="10 11">
    <name type="scientific">Parelaphostrongylus tenuis</name>
    <name type="common">Meningeal worm</name>
    <dbReference type="NCBI Taxonomy" id="148309"/>
    <lineage>
        <taxon>Eukaryota</taxon>
        <taxon>Metazoa</taxon>
        <taxon>Ecdysozoa</taxon>
        <taxon>Nematoda</taxon>
        <taxon>Chromadorea</taxon>
        <taxon>Rhabditida</taxon>
        <taxon>Rhabditina</taxon>
        <taxon>Rhabditomorpha</taxon>
        <taxon>Strongyloidea</taxon>
        <taxon>Metastrongylidae</taxon>
        <taxon>Parelaphostrongylus</taxon>
    </lineage>
</organism>
<evidence type="ECO:0000313" key="10">
    <source>
        <dbReference type="EMBL" id="KAJ1346463.1"/>
    </source>
</evidence>
<dbReference type="GO" id="GO:0006508">
    <property type="term" value="P:proteolysis"/>
    <property type="evidence" value="ECO:0007669"/>
    <property type="project" value="UniProtKB-KW"/>
</dbReference>
<name>A0AAD5LWQ9_PARTN</name>
<keyword evidence="6" id="KW-1015">Disulfide bond</keyword>
<gene>
    <name evidence="10" type="primary">NAS-31_3</name>
    <name evidence="10" type="ORF">KIN20_001244</name>
</gene>
<feature type="binding site" evidence="7">
    <location>
        <position position="188"/>
    </location>
    <ligand>
        <name>Zn(2+)</name>
        <dbReference type="ChEBI" id="CHEBI:29105"/>
        <note>catalytic</note>
    </ligand>
</feature>
<dbReference type="SUPFAM" id="SSF55486">
    <property type="entry name" value="Metalloproteases ('zincins'), catalytic domain"/>
    <property type="match status" value="1"/>
</dbReference>
<keyword evidence="2 7" id="KW-0479">Metal-binding</keyword>
<keyword evidence="1 7" id="KW-0645">Protease</keyword>
<dbReference type="PROSITE" id="PS51864">
    <property type="entry name" value="ASTACIN"/>
    <property type="match status" value="1"/>
</dbReference>
<evidence type="ECO:0000256" key="2">
    <source>
        <dbReference type="ARBA" id="ARBA00022723"/>
    </source>
</evidence>
<dbReference type="GO" id="GO:0008270">
    <property type="term" value="F:zinc ion binding"/>
    <property type="evidence" value="ECO:0007669"/>
    <property type="project" value="UniProtKB-UniRule"/>
</dbReference>